<evidence type="ECO:0000256" key="3">
    <source>
        <dbReference type="ARBA" id="ARBA00022448"/>
    </source>
</evidence>
<keyword evidence="14" id="KW-0969">Cilium</keyword>
<dbReference type="InterPro" id="IPR005838">
    <property type="entry name" value="T3SS_IM_P"/>
</dbReference>
<evidence type="ECO:0000256" key="9">
    <source>
        <dbReference type="ARBA" id="ARBA00023136"/>
    </source>
</evidence>
<evidence type="ECO:0000256" key="11">
    <source>
        <dbReference type="ARBA" id="ARBA00023225"/>
    </source>
</evidence>
<feature type="transmembrane region" description="Helical" evidence="12">
    <location>
        <begin position="49"/>
        <end position="73"/>
    </location>
</feature>
<keyword evidence="4 12" id="KW-1003">Cell membrane</keyword>
<keyword evidence="14" id="KW-0966">Cell projection</keyword>
<evidence type="ECO:0000313" key="15">
    <source>
        <dbReference type="Proteomes" id="UP000886657"/>
    </source>
</evidence>
<dbReference type="Pfam" id="PF00813">
    <property type="entry name" value="FliP"/>
    <property type="match status" value="1"/>
</dbReference>
<keyword evidence="6 12" id="KW-1005">Bacterial flagellum biogenesis</keyword>
<comment type="similarity">
    <text evidence="1 12">Belongs to the FliP/MopC/SpaP family.</text>
</comment>
<dbReference type="GO" id="GO:0044781">
    <property type="term" value="P:bacterial-type flagellum organization"/>
    <property type="evidence" value="ECO:0007669"/>
    <property type="project" value="UniProtKB-UniRule"/>
</dbReference>
<keyword evidence="7 12" id="KW-0653">Protein transport</keyword>
<evidence type="ECO:0000256" key="1">
    <source>
        <dbReference type="ARBA" id="ARBA00006257"/>
    </source>
</evidence>
<dbReference type="NCBIfam" id="TIGR01103">
    <property type="entry name" value="fliP"/>
    <property type="match status" value="1"/>
</dbReference>
<keyword evidence="11 12" id="KW-1006">Bacterial flagellum protein export</keyword>
<dbReference type="PROSITE" id="PS01060">
    <property type="entry name" value="FLIP_1"/>
    <property type="match status" value="1"/>
</dbReference>
<feature type="transmembrane region" description="Helical" evidence="12">
    <location>
        <begin position="191"/>
        <end position="213"/>
    </location>
</feature>
<keyword evidence="5 12" id="KW-0812">Transmembrane</keyword>
<comment type="subcellular location">
    <subcellularLocation>
        <location evidence="12">Cell membrane</location>
        <topology evidence="12">Multi-pass membrane protein</topology>
    </subcellularLocation>
    <subcellularLocation>
        <location evidence="12">Bacterial flagellum basal body</location>
    </subcellularLocation>
</comment>
<evidence type="ECO:0000256" key="6">
    <source>
        <dbReference type="ARBA" id="ARBA00022795"/>
    </source>
</evidence>
<gene>
    <name evidence="12 14" type="primary">fliP</name>
    <name evidence="14" type="ORF">IPP58_05575</name>
</gene>
<evidence type="ECO:0000256" key="5">
    <source>
        <dbReference type="ARBA" id="ARBA00022692"/>
    </source>
</evidence>
<dbReference type="AlphaFoldDB" id="A0A9D7SE61"/>
<keyword evidence="13" id="KW-0732">Signal</keyword>
<feature type="transmembrane region" description="Helical" evidence="12">
    <location>
        <begin position="225"/>
        <end position="246"/>
    </location>
</feature>
<dbReference type="InterPro" id="IPR005837">
    <property type="entry name" value="FliP"/>
</dbReference>
<keyword evidence="9 12" id="KW-0472">Membrane</keyword>
<evidence type="ECO:0000256" key="4">
    <source>
        <dbReference type="ARBA" id="ARBA00022475"/>
    </source>
</evidence>
<evidence type="ECO:0000256" key="8">
    <source>
        <dbReference type="ARBA" id="ARBA00022989"/>
    </source>
</evidence>
<dbReference type="GO" id="GO:0009306">
    <property type="term" value="P:protein secretion"/>
    <property type="evidence" value="ECO:0007669"/>
    <property type="project" value="UniProtKB-UniRule"/>
</dbReference>
<feature type="transmembrane region" description="Helical" evidence="12">
    <location>
        <begin position="94"/>
        <end position="111"/>
    </location>
</feature>
<name>A0A9D7SE61_9BACT</name>
<evidence type="ECO:0000256" key="10">
    <source>
        <dbReference type="ARBA" id="ARBA00023143"/>
    </source>
</evidence>
<dbReference type="PANTHER" id="PTHR30587">
    <property type="entry name" value="FLAGELLAR BIOSYNTHETIC PROTEIN FLIP"/>
    <property type="match status" value="1"/>
</dbReference>
<evidence type="ECO:0000313" key="14">
    <source>
        <dbReference type="EMBL" id="MBK9795954.1"/>
    </source>
</evidence>
<reference evidence="14" key="1">
    <citation type="submission" date="2020-10" db="EMBL/GenBank/DDBJ databases">
        <title>Connecting structure to function with the recovery of over 1000 high-quality activated sludge metagenome-assembled genomes encoding full-length rRNA genes using long-read sequencing.</title>
        <authorList>
            <person name="Singleton C.M."/>
            <person name="Petriglieri F."/>
            <person name="Kristensen J.M."/>
            <person name="Kirkegaard R.H."/>
            <person name="Michaelsen T.Y."/>
            <person name="Andersen M.H."/>
            <person name="Karst S.M."/>
            <person name="Dueholm M.S."/>
            <person name="Nielsen P.H."/>
            <person name="Albertsen M."/>
        </authorList>
    </citation>
    <scope>NUCLEOTIDE SEQUENCE</scope>
    <source>
        <strain evidence="14">Skiv_18-Q3-R9-52_MAXAC.067</strain>
    </source>
</reference>
<feature type="signal peptide" evidence="13">
    <location>
        <begin position="1"/>
        <end position="25"/>
    </location>
</feature>
<dbReference type="PRINTS" id="PR01302">
    <property type="entry name" value="TYPE3IMPPROT"/>
</dbReference>
<evidence type="ECO:0000256" key="7">
    <source>
        <dbReference type="ARBA" id="ARBA00022927"/>
    </source>
</evidence>
<keyword evidence="8 12" id="KW-1133">Transmembrane helix</keyword>
<dbReference type="GO" id="GO:0009425">
    <property type="term" value="C:bacterial-type flagellum basal body"/>
    <property type="evidence" value="ECO:0007669"/>
    <property type="project" value="UniProtKB-SubCell"/>
</dbReference>
<dbReference type="PANTHER" id="PTHR30587:SF0">
    <property type="entry name" value="FLAGELLAR BIOSYNTHETIC PROTEIN FLIP"/>
    <property type="match status" value="1"/>
</dbReference>
<protein>
    <recommendedName>
        <fullName evidence="2 12">Flagellar biosynthetic protein FliP</fullName>
    </recommendedName>
</protein>
<dbReference type="GO" id="GO:0005886">
    <property type="term" value="C:plasma membrane"/>
    <property type="evidence" value="ECO:0007669"/>
    <property type="project" value="UniProtKB-SubCell"/>
</dbReference>
<sequence>MRRLWRWLPATLLLLAGLSLCAQQAAPLPTLTVDFSKAPAGAGLSSSLQALLLLTVLSLAPTILMTATSFTRITVVLHFLRQGLGQQSTPSNQVLISLSLVLTFFIMAPTAREINASVLQPLQRNELTTEQALDRTAAPLKVFMLRYTRKKDLALFLKIAKAPAPRTKADVPMECLLPAFLISELKTAFEIGFMIFLPFLIVDMVVASILLSMGMMMLPPVTISLPFKVLLFVLVDGWYLIIGSLVKGYTG</sequence>
<keyword evidence="14" id="KW-0282">Flagellum</keyword>
<comment type="caution">
    <text evidence="14">The sequence shown here is derived from an EMBL/GenBank/DDBJ whole genome shotgun (WGS) entry which is preliminary data.</text>
</comment>
<organism evidence="14 15">
    <name type="scientific">Candidatus Geothrix skivensis</name>
    <dbReference type="NCBI Taxonomy" id="2954439"/>
    <lineage>
        <taxon>Bacteria</taxon>
        <taxon>Pseudomonadati</taxon>
        <taxon>Acidobacteriota</taxon>
        <taxon>Holophagae</taxon>
        <taxon>Holophagales</taxon>
        <taxon>Holophagaceae</taxon>
        <taxon>Geothrix</taxon>
    </lineage>
</organism>
<accession>A0A9D7SE61</accession>
<comment type="function">
    <text evidence="12">Plays a role in the flagellum-specific transport system.</text>
</comment>
<keyword evidence="3 12" id="KW-0813">Transport</keyword>
<feature type="chain" id="PRO_5038823629" description="Flagellar biosynthetic protein FliP" evidence="13">
    <location>
        <begin position="26"/>
        <end position="251"/>
    </location>
</feature>
<dbReference type="EMBL" id="JADKIO010000005">
    <property type="protein sequence ID" value="MBK9795954.1"/>
    <property type="molecule type" value="Genomic_DNA"/>
</dbReference>
<evidence type="ECO:0000256" key="2">
    <source>
        <dbReference type="ARBA" id="ARBA00021714"/>
    </source>
</evidence>
<proteinExistence type="inferred from homology"/>
<evidence type="ECO:0000256" key="13">
    <source>
        <dbReference type="SAM" id="SignalP"/>
    </source>
</evidence>
<evidence type="ECO:0000256" key="12">
    <source>
        <dbReference type="RuleBase" id="RU362069"/>
    </source>
</evidence>
<dbReference type="NCBIfam" id="NF009438">
    <property type="entry name" value="PRK12797.1"/>
    <property type="match status" value="1"/>
</dbReference>
<dbReference type="Proteomes" id="UP000886657">
    <property type="component" value="Unassembled WGS sequence"/>
</dbReference>
<dbReference type="PROSITE" id="PS01061">
    <property type="entry name" value="FLIP_2"/>
    <property type="match status" value="1"/>
</dbReference>
<keyword evidence="10" id="KW-0975">Bacterial flagellum</keyword>
<dbReference type="PRINTS" id="PR00951">
    <property type="entry name" value="FLGBIOSNFLIP"/>
</dbReference>